<accession>A0AAE0WJD4</accession>
<feature type="compositionally biased region" description="Acidic residues" evidence="1">
    <location>
        <begin position="139"/>
        <end position="153"/>
    </location>
</feature>
<dbReference type="Proteomes" id="UP001274830">
    <property type="component" value="Unassembled WGS sequence"/>
</dbReference>
<feature type="compositionally biased region" description="Basic residues" evidence="1">
    <location>
        <begin position="351"/>
        <end position="361"/>
    </location>
</feature>
<feature type="compositionally biased region" description="Polar residues" evidence="1">
    <location>
        <begin position="165"/>
        <end position="177"/>
    </location>
</feature>
<name>A0AAE0WJD4_9PEZI</name>
<dbReference type="EMBL" id="JAUTXT010000030">
    <property type="protein sequence ID" value="KAK3672786.1"/>
    <property type="molecule type" value="Genomic_DNA"/>
</dbReference>
<dbReference type="AlphaFoldDB" id="A0AAE0WJD4"/>
<evidence type="ECO:0000313" key="3">
    <source>
        <dbReference type="Proteomes" id="UP001274830"/>
    </source>
</evidence>
<evidence type="ECO:0000256" key="1">
    <source>
        <dbReference type="SAM" id="MobiDB-lite"/>
    </source>
</evidence>
<feature type="compositionally biased region" description="Basic and acidic residues" evidence="1">
    <location>
        <begin position="202"/>
        <end position="211"/>
    </location>
</feature>
<dbReference type="PANTHER" id="PTHR13237:SF9">
    <property type="entry name" value="NEUROGUIDIN"/>
    <property type="match status" value="1"/>
</dbReference>
<dbReference type="GO" id="GO:0032040">
    <property type="term" value="C:small-subunit processome"/>
    <property type="evidence" value="ECO:0007669"/>
    <property type="project" value="TreeGrafter"/>
</dbReference>
<dbReference type="Pfam" id="PF04000">
    <property type="entry name" value="Sas10_Utp3"/>
    <property type="match status" value="1"/>
</dbReference>
<reference evidence="2" key="1">
    <citation type="submission" date="2023-07" db="EMBL/GenBank/DDBJ databases">
        <title>Black Yeasts Isolated from many extreme environments.</title>
        <authorList>
            <person name="Coleine C."/>
            <person name="Stajich J.E."/>
            <person name="Selbmann L."/>
        </authorList>
    </citation>
    <scope>NUCLEOTIDE SEQUENCE</scope>
    <source>
        <strain evidence="2">CCFEE 5485</strain>
    </source>
</reference>
<gene>
    <name evidence="2" type="ORF">LTR78_007372</name>
</gene>
<evidence type="ECO:0000313" key="2">
    <source>
        <dbReference type="EMBL" id="KAK3672786.1"/>
    </source>
</evidence>
<proteinExistence type="predicted"/>
<sequence>MATTISLLETLSSFTAATENATQALPDAESFVTPKDGITLLDTKNDIFLAYLQALALRNLNVIRSIKEGNDAEAANELSEEITKKLVEHRVYLERRVRPLEAKIKYGVDKVVKAADDSERAAVEETKAAAVITHKATAQDDESDDDGSSDSDEERAFKPSGAAFTRSSTTDPNTTRRALSKQDGIYRPPRIAATAMPLTTSARERKEDRRPGRSATVDEYISHELSTAPIAEPSIGSTIASGGRSMKSAKQQAAESERKEYEESNLVRLPAPSKKDKMKQGGAGAGDDKRGGFGGEEWRGLDMSLDRIGDLTRRKGGKEGAFERSKKRGRDVGDRNRDDGTGGMGGAFEVKRRRVEKKSRR</sequence>
<dbReference type="InterPro" id="IPR007146">
    <property type="entry name" value="Sas10/Utp3/C1D"/>
</dbReference>
<dbReference type="GO" id="GO:0000462">
    <property type="term" value="P:maturation of SSU-rRNA from tricistronic rRNA transcript (SSU-rRNA, 5.8S rRNA, LSU-rRNA)"/>
    <property type="evidence" value="ECO:0007669"/>
    <property type="project" value="TreeGrafter"/>
</dbReference>
<protein>
    <submittedName>
        <fullName evidence="2">Uncharacterized protein</fullName>
    </submittedName>
</protein>
<keyword evidence="3" id="KW-1185">Reference proteome</keyword>
<organism evidence="2 3">
    <name type="scientific">Recurvomyces mirabilis</name>
    <dbReference type="NCBI Taxonomy" id="574656"/>
    <lineage>
        <taxon>Eukaryota</taxon>
        <taxon>Fungi</taxon>
        <taxon>Dikarya</taxon>
        <taxon>Ascomycota</taxon>
        <taxon>Pezizomycotina</taxon>
        <taxon>Dothideomycetes</taxon>
        <taxon>Dothideomycetidae</taxon>
        <taxon>Mycosphaerellales</taxon>
        <taxon>Teratosphaeriaceae</taxon>
        <taxon>Recurvomyces</taxon>
    </lineage>
</organism>
<dbReference type="PANTHER" id="PTHR13237">
    <property type="entry name" value="SOMETHING ABOUT SILENCING PROTEIN 10-RELATED"/>
    <property type="match status" value="1"/>
</dbReference>
<feature type="region of interest" description="Disordered" evidence="1">
    <location>
        <begin position="132"/>
        <end position="361"/>
    </location>
</feature>
<comment type="caution">
    <text evidence="2">The sequence shown here is derived from an EMBL/GenBank/DDBJ whole genome shotgun (WGS) entry which is preliminary data.</text>
</comment>
<feature type="compositionally biased region" description="Basic and acidic residues" evidence="1">
    <location>
        <begin position="286"/>
        <end position="340"/>
    </location>
</feature>